<dbReference type="EMBL" id="MN739384">
    <property type="protein sequence ID" value="QHT01963.1"/>
    <property type="molecule type" value="Genomic_DNA"/>
</dbReference>
<reference evidence="1" key="1">
    <citation type="journal article" date="2020" name="Nature">
        <title>Giant virus diversity and host interactions through global metagenomics.</title>
        <authorList>
            <person name="Schulz F."/>
            <person name="Roux S."/>
            <person name="Paez-Espino D."/>
            <person name="Jungbluth S."/>
            <person name="Walsh D.A."/>
            <person name="Denef V.J."/>
            <person name="McMahon K.D."/>
            <person name="Konstantinidis K.T."/>
            <person name="Eloe-Fadrosh E.A."/>
            <person name="Kyrpides N.C."/>
            <person name="Woyke T."/>
        </authorList>
    </citation>
    <scope>NUCLEOTIDE SEQUENCE</scope>
    <source>
        <strain evidence="1">GVMAG-M-3300020523-10</strain>
    </source>
</reference>
<protein>
    <submittedName>
        <fullName evidence="1">Uncharacterized protein</fullName>
    </submittedName>
</protein>
<sequence length="228" mass="25697">MASYCTKNNCKTNNVNNYYASGDSMMRKKYANKFKKISSGANGSFSLNGNTSQTYIGNPNSGLRNDVFSNILENDCCSLKQTNVSVKNYKAYINKKLFCHPLYSANCYKKVNYALIDVSLNKHFRSENRDQSSRTNLLKTKCSVDRTDYVEALLNSKSVGCTVNKVARNNGTASRIDYLKHCNNNVKDNNIINGFTPDYAIYYNDSTLYRKKAACKLYNPPDAKIIAC</sequence>
<organism evidence="1">
    <name type="scientific">viral metagenome</name>
    <dbReference type="NCBI Taxonomy" id="1070528"/>
    <lineage>
        <taxon>unclassified sequences</taxon>
        <taxon>metagenomes</taxon>
        <taxon>organismal metagenomes</taxon>
    </lineage>
</organism>
<name>A0A6C0CCG2_9ZZZZ</name>
<evidence type="ECO:0000313" key="1">
    <source>
        <dbReference type="EMBL" id="QHT01963.1"/>
    </source>
</evidence>
<accession>A0A6C0CCG2</accession>
<dbReference type="AlphaFoldDB" id="A0A6C0CCG2"/>
<proteinExistence type="predicted"/>